<evidence type="ECO:0000256" key="2">
    <source>
        <dbReference type="PROSITE-ProRule" id="PRU00504"/>
    </source>
</evidence>
<dbReference type="SUPFAM" id="SSF63825">
    <property type="entry name" value="YWTD domain"/>
    <property type="match status" value="1"/>
</dbReference>
<keyword evidence="1" id="KW-0677">Repeat</keyword>
<accession>A0A816F817</accession>
<protein>
    <submittedName>
        <fullName evidence="4">Uncharacterized protein</fullName>
    </submittedName>
</protein>
<reference evidence="4" key="1">
    <citation type="submission" date="2021-02" db="EMBL/GenBank/DDBJ databases">
        <authorList>
            <person name="Nowell W R."/>
        </authorList>
    </citation>
    <scope>NUCLEOTIDE SEQUENCE</scope>
</reference>
<evidence type="ECO:0000313" key="4">
    <source>
        <dbReference type="EMBL" id="CAF1659503.1"/>
    </source>
</evidence>
<dbReference type="Proteomes" id="UP000663834">
    <property type="component" value="Unassembled WGS sequence"/>
</dbReference>
<proteinExistence type="predicted"/>
<gene>
    <name evidence="4" type="ORF">KQP761_LOCUS31720</name>
</gene>
<dbReference type="SUPFAM" id="SSF50956">
    <property type="entry name" value="Thermostable phytase (3-phytase)"/>
    <property type="match status" value="1"/>
</dbReference>
<dbReference type="CDD" id="cd05819">
    <property type="entry name" value="NHL"/>
    <property type="match status" value="1"/>
</dbReference>
<dbReference type="PANTHER" id="PTHR24104">
    <property type="entry name" value="E3 UBIQUITIN-PROTEIN LIGASE NHLRC1-RELATED"/>
    <property type="match status" value="1"/>
</dbReference>
<comment type="caution">
    <text evidence="4">The sequence shown here is derived from an EMBL/GenBank/DDBJ whole genome shotgun (WGS) entry which is preliminary data.</text>
</comment>
<dbReference type="GO" id="GO:0008270">
    <property type="term" value="F:zinc ion binding"/>
    <property type="evidence" value="ECO:0007669"/>
    <property type="project" value="UniProtKB-KW"/>
</dbReference>
<feature type="repeat" description="NHL" evidence="2">
    <location>
        <begin position="387"/>
        <end position="426"/>
    </location>
</feature>
<evidence type="ECO:0000256" key="1">
    <source>
        <dbReference type="ARBA" id="ARBA00022737"/>
    </source>
</evidence>
<evidence type="ECO:0000256" key="3">
    <source>
        <dbReference type="SAM" id="Phobius"/>
    </source>
</evidence>
<dbReference type="InterPro" id="IPR001258">
    <property type="entry name" value="NHL_repeat"/>
</dbReference>
<dbReference type="EMBL" id="CAJNOW010017690">
    <property type="protein sequence ID" value="CAF1659503.1"/>
    <property type="molecule type" value="Genomic_DNA"/>
</dbReference>
<sequence length="438" mass="48652">MRYVKKESDSVHYTKLNDERSNTACGFRSVVVAVIVVIIVTCCCTILWRFLRVHRLRINSHVLKLNFTASGNCTTLDQSENLVSPQIEKFETHYTSQLFTATSAVEISEQSSTHTTVFVQSVMTTTVTSNDVDICATATWATDGISVAGGQGAGKNLNQLYYPRGTFVDDTGALYITDDNLRVMKWKHGTESGVMVAGFGGRGNGSDQFEYYLHNLAVDTEGTMYICDKGNERVVRWKKDAKSGQSIIIGINCYGVTLDHEGLLYVSDVDNDLVMKYNDDFSRKEIVAGGNGKGTALNQLNRPHFTFVDLNFNLFVPDTDNHRIMKWSKGSTQGIVVSGNVNLSQLAGPHAIVADKLGTIYVVDHELHRVMRWLKGSQSGDLLFGGHEYGYRANQLALPVDIDFDRNGNLYVTDRNNHRIQMYAVNKTSCLSSSTFNV</sequence>
<keyword evidence="3" id="KW-1133">Transmembrane helix</keyword>
<dbReference type="PANTHER" id="PTHR24104:SF25">
    <property type="entry name" value="PROTEIN LIN-41"/>
    <property type="match status" value="1"/>
</dbReference>
<dbReference type="AlphaFoldDB" id="A0A816F817"/>
<keyword evidence="3" id="KW-0812">Transmembrane</keyword>
<name>A0A816F817_9BILA</name>
<organism evidence="4 5">
    <name type="scientific">Rotaria magnacalcarata</name>
    <dbReference type="NCBI Taxonomy" id="392030"/>
    <lineage>
        <taxon>Eukaryota</taxon>
        <taxon>Metazoa</taxon>
        <taxon>Spiralia</taxon>
        <taxon>Gnathifera</taxon>
        <taxon>Rotifera</taxon>
        <taxon>Eurotatoria</taxon>
        <taxon>Bdelloidea</taxon>
        <taxon>Philodinida</taxon>
        <taxon>Philodinidae</taxon>
        <taxon>Rotaria</taxon>
    </lineage>
</organism>
<keyword evidence="3" id="KW-0472">Membrane</keyword>
<dbReference type="Pfam" id="PF01436">
    <property type="entry name" value="NHL"/>
    <property type="match status" value="1"/>
</dbReference>
<dbReference type="InterPro" id="IPR011042">
    <property type="entry name" value="6-blade_b-propeller_TolB-like"/>
</dbReference>
<dbReference type="InterPro" id="IPR050952">
    <property type="entry name" value="TRIM-NHL_E3_ligases"/>
</dbReference>
<evidence type="ECO:0000313" key="5">
    <source>
        <dbReference type="Proteomes" id="UP000663834"/>
    </source>
</evidence>
<dbReference type="Gene3D" id="2.120.10.30">
    <property type="entry name" value="TolB, C-terminal domain"/>
    <property type="match status" value="2"/>
</dbReference>
<feature type="transmembrane region" description="Helical" evidence="3">
    <location>
        <begin position="30"/>
        <end position="51"/>
    </location>
</feature>
<dbReference type="PROSITE" id="PS51125">
    <property type="entry name" value="NHL"/>
    <property type="match status" value="1"/>
</dbReference>